<organism evidence="11 12">
    <name type="scientific">Pilibacter termitis</name>
    <dbReference type="NCBI Taxonomy" id="263852"/>
    <lineage>
        <taxon>Bacteria</taxon>
        <taxon>Bacillati</taxon>
        <taxon>Bacillota</taxon>
        <taxon>Bacilli</taxon>
        <taxon>Lactobacillales</taxon>
        <taxon>Enterococcaceae</taxon>
        <taxon>Pilibacter</taxon>
    </lineage>
</organism>
<evidence type="ECO:0000313" key="11">
    <source>
        <dbReference type="EMBL" id="SJZ49077.1"/>
    </source>
</evidence>
<proteinExistence type="inferred from homology"/>
<accession>A0A1T4L3F8</accession>
<dbReference type="GO" id="GO:0015031">
    <property type="term" value="P:protein transport"/>
    <property type="evidence" value="ECO:0007669"/>
    <property type="project" value="UniProtKB-KW"/>
</dbReference>
<evidence type="ECO:0000256" key="4">
    <source>
        <dbReference type="ARBA" id="ARBA00022475"/>
    </source>
</evidence>
<dbReference type="AlphaFoldDB" id="A0A1T4L3F8"/>
<name>A0A1T4L3F8_9ENTE</name>
<evidence type="ECO:0000256" key="9">
    <source>
        <dbReference type="ARBA" id="ARBA00023136"/>
    </source>
</evidence>
<dbReference type="PRINTS" id="PR01853">
    <property type="entry name" value="YAJCTRNLCASE"/>
</dbReference>
<dbReference type="PANTHER" id="PTHR33909">
    <property type="entry name" value="SEC TRANSLOCON ACCESSORY COMPLEX SUBUNIT YAJC"/>
    <property type="match status" value="1"/>
</dbReference>
<evidence type="ECO:0000256" key="6">
    <source>
        <dbReference type="ARBA" id="ARBA00022927"/>
    </source>
</evidence>
<feature type="region of interest" description="Disordered" evidence="10">
    <location>
        <begin position="85"/>
        <end position="107"/>
    </location>
</feature>
<evidence type="ECO:0000256" key="7">
    <source>
        <dbReference type="ARBA" id="ARBA00022989"/>
    </source>
</evidence>
<dbReference type="PANTHER" id="PTHR33909:SF1">
    <property type="entry name" value="SEC TRANSLOCON ACCESSORY COMPLEX SUBUNIT YAJC"/>
    <property type="match status" value="1"/>
</dbReference>
<evidence type="ECO:0000256" key="1">
    <source>
        <dbReference type="ARBA" id="ARBA00004162"/>
    </source>
</evidence>
<dbReference type="SMART" id="SM01323">
    <property type="entry name" value="YajC"/>
    <property type="match status" value="1"/>
</dbReference>
<keyword evidence="4" id="KW-1003">Cell membrane</keyword>
<dbReference type="EMBL" id="FUXI01000004">
    <property type="protein sequence ID" value="SJZ49077.1"/>
    <property type="molecule type" value="Genomic_DNA"/>
</dbReference>
<keyword evidence="6" id="KW-0653">Protein transport</keyword>
<evidence type="ECO:0000313" key="12">
    <source>
        <dbReference type="Proteomes" id="UP000190328"/>
    </source>
</evidence>
<protein>
    <submittedName>
        <fullName evidence="11">Preprotein translocase subunit YajC</fullName>
    </submittedName>
</protein>
<comment type="subcellular location">
    <subcellularLocation>
        <location evidence="1">Cell membrane</location>
        <topology evidence="1">Single-pass membrane protein</topology>
    </subcellularLocation>
</comment>
<dbReference type="STRING" id="263852.SAMN02745116_00513"/>
<evidence type="ECO:0000256" key="3">
    <source>
        <dbReference type="ARBA" id="ARBA00022448"/>
    </source>
</evidence>
<evidence type="ECO:0000256" key="5">
    <source>
        <dbReference type="ARBA" id="ARBA00022692"/>
    </source>
</evidence>
<dbReference type="GO" id="GO:0005886">
    <property type="term" value="C:plasma membrane"/>
    <property type="evidence" value="ECO:0007669"/>
    <property type="project" value="UniProtKB-SubCell"/>
</dbReference>
<dbReference type="NCBIfam" id="TIGR00739">
    <property type="entry name" value="yajC"/>
    <property type="match status" value="1"/>
</dbReference>
<evidence type="ECO:0000256" key="8">
    <source>
        <dbReference type="ARBA" id="ARBA00023010"/>
    </source>
</evidence>
<comment type="similarity">
    <text evidence="2">Belongs to the YajC family.</text>
</comment>
<keyword evidence="9" id="KW-0472">Membrane</keyword>
<keyword evidence="8" id="KW-0811">Translocation</keyword>
<dbReference type="OrthoDB" id="9800132at2"/>
<feature type="compositionally biased region" description="Acidic residues" evidence="10">
    <location>
        <begin position="91"/>
        <end position="100"/>
    </location>
</feature>
<dbReference type="InterPro" id="IPR003849">
    <property type="entry name" value="Preprotein_translocase_YajC"/>
</dbReference>
<reference evidence="11 12" key="1">
    <citation type="submission" date="2017-02" db="EMBL/GenBank/DDBJ databases">
        <authorList>
            <person name="Peterson S.W."/>
        </authorList>
    </citation>
    <scope>NUCLEOTIDE SEQUENCE [LARGE SCALE GENOMIC DNA]</scope>
    <source>
        <strain evidence="11 12">ATCC BAA-1030</strain>
    </source>
</reference>
<sequence length="107" mass="12012">MNLLLPIMLVVMVVMLYFSSKKQKQAQQDRQNQINSMKAGDEIVTIGGLHGLLHEVNTEKGTITLDCEGVYLEFDRNSIRTIKPQTTNEVVAEESAEEVASDEKTEE</sequence>
<dbReference type="Proteomes" id="UP000190328">
    <property type="component" value="Unassembled WGS sequence"/>
</dbReference>
<evidence type="ECO:0000256" key="2">
    <source>
        <dbReference type="ARBA" id="ARBA00006742"/>
    </source>
</evidence>
<evidence type="ECO:0000256" key="10">
    <source>
        <dbReference type="SAM" id="MobiDB-lite"/>
    </source>
</evidence>
<keyword evidence="3" id="KW-0813">Transport</keyword>
<keyword evidence="7" id="KW-1133">Transmembrane helix</keyword>
<dbReference type="Pfam" id="PF02699">
    <property type="entry name" value="YajC"/>
    <property type="match status" value="1"/>
</dbReference>
<gene>
    <name evidence="11" type="ORF">SAMN02745116_00513</name>
</gene>
<dbReference type="RefSeq" id="WP_078806475.1">
    <property type="nucleotide sequence ID" value="NZ_FUXI01000004.1"/>
</dbReference>
<keyword evidence="5" id="KW-0812">Transmembrane</keyword>
<keyword evidence="12" id="KW-1185">Reference proteome</keyword>